<dbReference type="EMBL" id="JACJIQ010000003">
    <property type="protein sequence ID" value="MBA9076229.1"/>
    <property type="molecule type" value="Genomic_DNA"/>
</dbReference>
<feature type="transmembrane region" description="Helical" evidence="6">
    <location>
        <begin position="258"/>
        <end position="274"/>
    </location>
</feature>
<evidence type="ECO:0000256" key="3">
    <source>
        <dbReference type="ARBA" id="ARBA00022692"/>
    </source>
</evidence>
<keyword evidence="3 6" id="KW-0812">Transmembrane</keyword>
<evidence type="ECO:0000256" key="4">
    <source>
        <dbReference type="ARBA" id="ARBA00022989"/>
    </source>
</evidence>
<feature type="transmembrane region" description="Helical" evidence="6">
    <location>
        <begin position="12"/>
        <end position="37"/>
    </location>
</feature>
<feature type="transmembrane region" description="Helical" evidence="6">
    <location>
        <begin position="132"/>
        <end position="152"/>
    </location>
</feature>
<protein>
    <submittedName>
        <fullName evidence="8">Drug/metabolite transporter (DMT)-like permease</fullName>
    </submittedName>
</protein>
<feature type="transmembrane region" description="Helical" evidence="6">
    <location>
        <begin position="280"/>
        <end position="298"/>
    </location>
</feature>
<feature type="domain" description="EamA" evidence="7">
    <location>
        <begin position="161"/>
        <end position="297"/>
    </location>
</feature>
<keyword evidence="5 6" id="KW-0472">Membrane</keyword>
<evidence type="ECO:0000256" key="1">
    <source>
        <dbReference type="ARBA" id="ARBA00004141"/>
    </source>
</evidence>
<dbReference type="NCBIfam" id="NF008432">
    <property type="entry name" value="PRK11272.1"/>
    <property type="match status" value="1"/>
</dbReference>
<evidence type="ECO:0000256" key="6">
    <source>
        <dbReference type="SAM" id="Phobius"/>
    </source>
</evidence>
<reference evidence="8 9" key="1">
    <citation type="submission" date="2020-08" db="EMBL/GenBank/DDBJ databases">
        <title>Genomic Encyclopedia of Type Strains, Phase IV (KMG-IV): sequencing the most valuable type-strain genomes for metagenomic binning, comparative biology and taxonomic classification.</title>
        <authorList>
            <person name="Goeker M."/>
        </authorList>
    </citation>
    <scope>NUCLEOTIDE SEQUENCE [LARGE SCALE GENOMIC DNA]</scope>
    <source>
        <strain evidence="8 9">DSM 29854</strain>
    </source>
</reference>
<dbReference type="InterPro" id="IPR050638">
    <property type="entry name" value="AA-Vitamin_Transporters"/>
</dbReference>
<dbReference type="PANTHER" id="PTHR32322:SF2">
    <property type="entry name" value="EAMA DOMAIN-CONTAINING PROTEIN"/>
    <property type="match status" value="1"/>
</dbReference>
<keyword evidence="9" id="KW-1185">Reference proteome</keyword>
<feature type="transmembrane region" description="Helical" evidence="6">
    <location>
        <begin position="158"/>
        <end position="176"/>
    </location>
</feature>
<organism evidence="8 9">
    <name type="scientific">Rufibacter quisquiliarum</name>
    <dbReference type="NCBI Taxonomy" id="1549639"/>
    <lineage>
        <taxon>Bacteria</taxon>
        <taxon>Pseudomonadati</taxon>
        <taxon>Bacteroidota</taxon>
        <taxon>Cytophagia</taxon>
        <taxon>Cytophagales</taxon>
        <taxon>Hymenobacteraceae</taxon>
        <taxon>Rufibacter</taxon>
    </lineage>
</organism>
<dbReference type="PANTHER" id="PTHR32322">
    <property type="entry name" value="INNER MEMBRANE TRANSPORTER"/>
    <property type="match status" value="1"/>
</dbReference>
<evidence type="ECO:0000259" key="7">
    <source>
        <dbReference type="Pfam" id="PF00892"/>
    </source>
</evidence>
<dbReference type="SUPFAM" id="SSF103481">
    <property type="entry name" value="Multidrug resistance efflux transporter EmrE"/>
    <property type="match status" value="2"/>
</dbReference>
<feature type="transmembrane region" description="Helical" evidence="6">
    <location>
        <begin position="43"/>
        <end position="61"/>
    </location>
</feature>
<dbReference type="AlphaFoldDB" id="A0A839GHQ0"/>
<feature type="transmembrane region" description="Helical" evidence="6">
    <location>
        <begin position="188"/>
        <end position="207"/>
    </location>
</feature>
<dbReference type="InterPro" id="IPR000620">
    <property type="entry name" value="EamA_dom"/>
</dbReference>
<comment type="caution">
    <text evidence="8">The sequence shown here is derived from an EMBL/GenBank/DDBJ whole genome shotgun (WGS) entry which is preliminary data.</text>
</comment>
<proteinExistence type="inferred from homology"/>
<feature type="transmembrane region" description="Helical" evidence="6">
    <location>
        <begin position="73"/>
        <end position="94"/>
    </location>
</feature>
<dbReference type="Pfam" id="PF00892">
    <property type="entry name" value="EamA"/>
    <property type="match status" value="2"/>
</dbReference>
<sequence length="303" mass="31955">MPFTTVSCGATGWLKIAAFAAIYVIWGSTYLAIAFAIETLPPFLMAGARFLLAGALLFSFARWRGAPVPTRLHWRNTAIIGALLLLIGNGAVVWAEQRVASGIAALLVTTEPLWVVLLQWVGKSGQRPSGGVLLGLALGIVGMLVLVSPWEITGGVDLLGGAAIFFAAGAWAYGSLYSSKAALPANAILTTGMQMLCGGGLLLLTGFATGEWQTTHWEAVHLKSWLALGYLVVFGSLVAFTAYSWLTRVAPPAQVSTYAYVNPVIAVLLGWALANETVTYQTLVAGVLLVLAVVLITLKAKHT</sequence>
<dbReference type="GO" id="GO:0016020">
    <property type="term" value="C:membrane"/>
    <property type="evidence" value="ECO:0007669"/>
    <property type="project" value="UniProtKB-SubCell"/>
</dbReference>
<comment type="similarity">
    <text evidence="2">Belongs to the EamA transporter family.</text>
</comment>
<dbReference type="Proteomes" id="UP000563094">
    <property type="component" value="Unassembled WGS sequence"/>
</dbReference>
<evidence type="ECO:0000313" key="8">
    <source>
        <dbReference type="EMBL" id="MBA9076229.1"/>
    </source>
</evidence>
<gene>
    <name evidence="8" type="ORF">FHS90_000933</name>
</gene>
<name>A0A839GHQ0_9BACT</name>
<feature type="transmembrane region" description="Helical" evidence="6">
    <location>
        <begin position="227"/>
        <end position="246"/>
    </location>
</feature>
<accession>A0A839GHQ0</accession>
<keyword evidence="4 6" id="KW-1133">Transmembrane helix</keyword>
<dbReference type="InterPro" id="IPR037185">
    <property type="entry name" value="EmrE-like"/>
</dbReference>
<evidence type="ECO:0000256" key="2">
    <source>
        <dbReference type="ARBA" id="ARBA00007362"/>
    </source>
</evidence>
<feature type="domain" description="EamA" evidence="7">
    <location>
        <begin position="18"/>
        <end position="147"/>
    </location>
</feature>
<evidence type="ECO:0000313" key="9">
    <source>
        <dbReference type="Proteomes" id="UP000563094"/>
    </source>
</evidence>
<evidence type="ECO:0000256" key="5">
    <source>
        <dbReference type="ARBA" id="ARBA00023136"/>
    </source>
</evidence>
<feature type="transmembrane region" description="Helical" evidence="6">
    <location>
        <begin position="100"/>
        <end position="120"/>
    </location>
</feature>
<comment type="subcellular location">
    <subcellularLocation>
        <location evidence="1">Membrane</location>
        <topology evidence="1">Multi-pass membrane protein</topology>
    </subcellularLocation>
</comment>
<dbReference type="RefSeq" id="WP_182512045.1">
    <property type="nucleotide sequence ID" value="NZ_JACJIQ010000003.1"/>
</dbReference>